<organism evidence="2 3">
    <name type="scientific">Methanobacterium paludis (strain DSM 25820 / JCM 18151 / SWAN1)</name>
    <dbReference type="NCBI Taxonomy" id="868131"/>
    <lineage>
        <taxon>Archaea</taxon>
        <taxon>Methanobacteriati</taxon>
        <taxon>Methanobacteriota</taxon>
        <taxon>Methanomada group</taxon>
        <taxon>Methanobacteria</taxon>
        <taxon>Methanobacteriales</taxon>
        <taxon>Methanobacteriaceae</taxon>
        <taxon>Methanobacterium</taxon>
    </lineage>
</organism>
<dbReference type="EMBL" id="CP002772">
    <property type="protein sequence ID" value="AEG19197.1"/>
    <property type="molecule type" value="Genomic_DNA"/>
</dbReference>
<keyword evidence="1" id="KW-1133">Transmembrane helix</keyword>
<gene>
    <name evidence="2" type="ordered locus">MSWAN_2189</name>
</gene>
<reference evidence="2 3" key="1">
    <citation type="journal article" date="2014" name="Int. J. Syst. Evol. Microbiol.">
        <title>Methanobacterium paludis sp. nov. and a novel strain of Methanobacterium lacus isolated from northern peatlands.</title>
        <authorList>
            <person name="Cadillo-Quiroz H."/>
            <person name="Brauer S.L."/>
            <person name="Goodson N."/>
            <person name="Yavitt J.B."/>
            <person name="Zinder S.H."/>
        </authorList>
    </citation>
    <scope>NUCLEOTIDE SEQUENCE [LARGE SCALE GENOMIC DNA]</scope>
    <source>
        <strain evidence="3">DSM 25820 / JCM 18151 / SWAN1</strain>
    </source>
</reference>
<feature type="transmembrane region" description="Helical" evidence="1">
    <location>
        <begin position="202"/>
        <end position="221"/>
    </location>
</feature>
<keyword evidence="1" id="KW-0472">Membrane</keyword>
<dbReference type="InterPro" id="IPR007404">
    <property type="entry name" value="YdjM-like"/>
</dbReference>
<keyword evidence="3" id="KW-1185">Reference proteome</keyword>
<feature type="transmembrane region" description="Helical" evidence="1">
    <location>
        <begin position="12"/>
        <end position="35"/>
    </location>
</feature>
<feature type="transmembrane region" description="Helical" evidence="1">
    <location>
        <begin position="92"/>
        <end position="112"/>
    </location>
</feature>
<accession>F6D420</accession>
<keyword evidence="1" id="KW-0812">Transmembrane</keyword>
<feature type="transmembrane region" description="Helical" evidence="1">
    <location>
        <begin position="118"/>
        <end position="136"/>
    </location>
</feature>
<feature type="transmembrane region" description="Helical" evidence="1">
    <location>
        <begin position="143"/>
        <end position="160"/>
    </location>
</feature>
<evidence type="ECO:0000313" key="3">
    <source>
        <dbReference type="Proteomes" id="UP000009231"/>
    </source>
</evidence>
<sequence>MPSYKKHVLFSMIMAFPFFPDVFYLSLAVLGASIIDMDHDVNRKNLTIMVLIGLVITLTLYILKLPFLIGIILVALALIFYISKHRGFMHSFMGITIITCFLSIFVLGSHIILQDFKIGLKISLIVISLILGFIILNKKLVPLYTSLVIVGIILTPSLVLNPYYVVGALFLGCLSHIMLDIFTPSGVELLNPFSSKKYRKSWGMFLFGMWVVSMLVAVFVYKVGIGSFFL</sequence>
<feature type="transmembrane region" description="Helical" evidence="1">
    <location>
        <begin position="166"/>
        <end position="190"/>
    </location>
</feature>
<proteinExistence type="predicted"/>
<evidence type="ECO:0000256" key="1">
    <source>
        <dbReference type="SAM" id="Phobius"/>
    </source>
</evidence>
<dbReference type="HOGENOM" id="CLU_1140581_0_0_2"/>
<evidence type="ECO:0000313" key="2">
    <source>
        <dbReference type="EMBL" id="AEG19197.1"/>
    </source>
</evidence>
<dbReference type="Proteomes" id="UP000009231">
    <property type="component" value="Chromosome"/>
</dbReference>
<dbReference type="RefSeq" id="WP_013826696.1">
    <property type="nucleotide sequence ID" value="NC_015574.1"/>
</dbReference>
<dbReference type="Pfam" id="PF04307">
    <property type="entry name" value="YdjM"/>
    <property type="match status" value="1"/>
</dbReference>
<protein>
    <recommendedName>
        <fullName evidence="4">Membrane-bound metal-dependent hydrolase</fullName>
    </recommendedName>
</protein>
<dbReference type="eggNOG" id="arCOG04880">
    <property type="taxonomic scope" value="Archaea"/>
</dbReference>
<name>F6D420_METPW</name>
<dbReference type="OrthoDB" id="118042at2157"/>
<dbReference type="KEGG" id="mew:MSWAN_2189"/>
<evidence type="ECO:0008006" key="4">
    <source>
        <dbReference type="Google" id="ProtNLM"/>
    </source>
</evidence>
<feature type="transmembrane region" description="Helical" evidence="1">
    <location>
        <begin position="47"/>
        <end position="80"/>
    </location>
</feature>
<dbReference type="GeneID" id="10669712"/>
<dbReference type="AlphaFoldDB" id="F6D420"/>